<dbReference type="EMBL" id="AP012492">
    <property type="protein sequence ID" value="BAM33246.1"/>
    <property type="molecule type" value="Genomic_DNA"/>
</dbReference>
<evidence type="ECO:0000313" key="2">
    <source>
        <dbReference type="EMBL" id="BAM33246.1"/>
    </source>
</evidence>
<reference evidence="4" key="4">
    <citation type="journal article" date="2014" name="Genome Announc.">
        <title>Draft genome sequences of six enterohepatic helicobacter species isolated from humans and one from rhesus macaques.</title>
        <authorList>
            <person name="Shen Z."/>
            <person name="Sheh A."/>
            <person name="Young S.K."/>
            <person name="Abouelliel A."/>
            <person name="Ward D.V."/>
            <person name="Earl A.M."/>
            <person name="Fox J.G."/>
        </authorList>
    </citation>
    <scope>NUCLEOTIDE SEQUENCE [LARGE SCALE GENOMIC DNA]</scope>
    <source>
        <strain evidence="4">CCUG 18818</strain>
    </source>
</reference>
<dbReference type="Proteomes" id="UP000005755">
    <property type="component" value="Unassembled WGS sequence"/>
</dbReference>
<reference evidence="2 5" key="2">
    <citation type="journal article" date="2012" name="J. Bacteriol.">
        <title>Complete Genome Sequence of Helicobacter cinaedi Type Strain ATCC BAA-847.</title>
        <authorList>
            <person name="Miyoshi-Akiyama T."/>
            <person name="Takeshita N."/>
            <person name="Ohmagari N."/>
            <person name="Kirikae T."/>
        </authorList>
    </citation>
    <scope>NUCLEOTIDE SEQUENCE [LARGE SCALE GENOMIC DNA]</scope>
    <source>
        <strain evidence="2 5">ATCC BAA-847</strain>
    </source>
</reference>
<sequence length="219" mass="24621">MQENKTSQSTNQQDSQNQNHSAKDGNDFVRILIELSQQRQEKSNEYANANTTATQERTHSNTHRGGIGNASQTALPKPPQPRTISIPRIRDTSTHNGSGSRILGAESRRGGAINERSETINERSQELANTSAELQAITQEVAGFTLAEANQFLELQEKLQHYKKIHTNLDKQKALQTYIDNQNILSPLANSSQQQKQEDSQIKDNSQHNKKSQSIKHRR</sequence>
<keyword evidence="4" id="KW-1185">Reference proteome</keyword>
<gene>
    <name evidence="2" type="ORF">HCBAA847_2028</name>
    <name evidence="3" type="ORF">HCCG_00432</name>
</gene>
<reference evidence="2" key="3">
    <citation type="submission" date="2012-07" db="EMBL/GenBank/DDBJ databases">
        <authorList>
            <person name="Akiyama T."/>
            <person name="Takeshita N."/>
            <person name="Ohmagari N."/>
            <person name="Kirikae T."/>
        </authorList>
    </citation>
    <scope>NUCLEOTIDE SEQUENCE</scope>
    <source>
        <strain evidence="2">ATCC BAA-847</strain>
    </source>
</reference>
<feature type="compositionally biased region" description="Low complexity" evidence="1">
    <location>
        <begin position="1"/>
        <end position="19"/>
    </location>
</feature>
<protein>
    <submittedName>
        <fullName evidence="2">Uncharacterized protein</fullName>
    </submittedName>
</protein>
<evidence type="ECO:0000313" key="4">
    <source>
        <dbReference type="Proteomes" id="UP000005755"/>
    </source>
</evidence>
<evidence type="ECO:0000313" key="3">
    <source>
        <dbReference type="EMBL" id="EFR45886.1"/>
    </source>
</evidence>
<evidence type="ECO:0000313" key="5">
    <source>
        <dbReference type="Proteomes" id="UP000006036"/>
    </source>
</evidence>
<reference evidence="3" key="1">
    <citation type="submission" date="2008-08" db="EMBL/GenBank/DDBJ databases">
        <title>Annotation of Helicobacter cinaedi strain CCUG 18818.</title>
        <authorList>
            <consortium name="The Broad Institute Genome Sequencing Platform"/>
            <person name="Fox J.G."/>
            <person name="Shen Z."/>
            <person name="Charoenlap N."/>
            <person name="Schauer D.B."/>
            <person name="Ward D."/>
            <person name="Mehta T."/>
            <person name="Young S."/>
            <person name="Jaffe D."/>
            <person name="Gnerre S."/>
            <person name="Berlin A."/>
            <person name="Heiman D."/>
            <person name="Hepburn T."/>
            <person name="Shea T."/>
            <person name="Sykes S."/>
            <person name="Alvarado L."/>
            <person name="Kodira C."/>
            <person name="Borodovsky M."/>
            <person name="Lander E."/>
            <person name="Galagan J."/>
            <person name="Nusbaum C."/>
            <person name="Birren B."/>
        </authorList>
    </citation>
    <scope>NUCLEOTIDE SEQUENCE</scope>
    <source>
        <strain evidence="3">CCUG 18818</strain>
    </source>
</reference>
<dbReference type="RefSeq" id="WP_002955715.1">
    <property type="nucleotide sequence ID" value="NC_020555.1"/>
</dbReference>
<dbReference type="AlphaFoldDB" id="A0AAI8MPF2"/>
<dbReference type="EMBL" id="DS990391">
    <property type="protein sequence ID" value="EFR45886.1"/>
    <property type="molecule type" value="Genomic_DNA"/>
</dbReference>
<dbReference type="KEGG" id="hcb:HCBAA847_2028"/>
<dbReference type="Proteomes" id="UP000006036">
    <property type="component" value="Chromosome 1"/>
</dbReference>
<name>A0AAI8MPF2_9HELI</name>
<feature type="region of interest" description="Disordered" evidence="1">
    <location>
        <begin position="1"/>
        <end position="113"/>
    </location>
</feature>
<feature type="compositionally biased region" description="Basic residues" evidence="1">
    <location>
        <begin position="208"/>
        <end position="219"/>
    </location>
</feature>
<proteinExistence type="predicted"/>
<feature type="compositionally biased region" description="Polar residues" evidence="1">
    <location>
        <begin position="186"/>
        <end position="195"/>
    </location>
</feature>
<feature type="region of interest" description="Disordered" evidence="1">
    <location>
        <begin position="186"/>
        <end position="219"/>
    </location>
</feature>
<feature type="compositionally biased region" description="Polar residues" evidence="1">
    <location>
        <begin position="45"/>
        <end position="55"/>
    </location>
</feature>
<accession>A0AAI8MPF2</accession>
<organism evidence="2 5">
    <name type="scientific">Helicobacter cinaedi CCUG 18818 = ATCC BAA-847</name>
    <dbReference type="NCBI Taxonomy" id="537971"/>
    <lineage>
        <taxon>Bacteria</taxon>
        <taxon>Pseudomonadati</taxon>
        <taxon>Campylobacterota</taxon>
        <taxon>Epsilonproteobacteria</taxon>
        <taxon>Campylobacterales</taxon>
        <taxon>Helicobacteraceae</taxon>
        <taxon>Helicobacter</taxon>
    </lineage>
</organism>
<evidence type="ECO:0000256" key="1">
    <source>
        <dbReference type="SAM" id="MobiDB-lite"/>
    </source>
</evidence>
<feature type="compositionally biased region" description="Basic and acidic residues" evidence="1">
    <location>
        <begin position="196"/>
        <end position="207"/>
    </location>
</feature>